<feature type="transmembrane region" description="Helical" evidence="1">
    <location>
        <begin position="344"/>
        <end position="366"/>
    </location>
</feature>
<dbReference type="KEGG" id="hadh:FRZ61_48620"/>
<dbReference type="GO" id="GO:0035556">
    <property type="term" value="P:intracellular signal transduction"/>
    <property type="evidence" value="ECO:0007669"/>
    <property type="project" value="InterPro"/>
</dbReference>
<dbReference type="InterPro" id="IPR029787">
    <property type="entry name" value="Nucleotide_cyclase"/>
</dbReference>
<dbReference type="AlphaFoldDB" id="A0A5J6N7U7"/>
<dbReference type="OrthoDB" id="9762462at2"/>
<dbReference type="Proteomes" id="UP000325797">
    <property type="component" value="Chromosome"/>
</dbReference>
<dbReference type="PROSITE" id="PS50885">
    <property type="entry name" value="HAMP"/>
    <property type="match status" value="1"/>
</dbReference>
<dbReference type="PROSITE" id="PS50125">
    <property type="entry name" value="GUANYLATE_CYCLASE_2"/>
    <property type="match status" value="1"/>
</dbReference>
<accession>A0A5J6N7U7</accession>
<feature type="domain" description="Guanylate cyclase" evidence="2">
    <location>
        <begin position="448"/>
        <end position="580"/>
    </location>
</feature>
<dbReference type="Gene3D" id="6.10.340.10">
    <property type="match status" value="1"/>
</dbReference>
<evidence type="ECO:0000313" key="5">
    <source>
        <dbReference type="Proteomes" id="UP000325797"/>
    </source>
</evidence>
<protein>
    <recommendedName>
        <fullName evidence="6">Adenylate/guanylate cyclase domain-containing protein</fullName>
    </recommendedName>
</protein>
<sequence length="634" mass="67397">MSSSTITTTDEPVAASAPPLPAAASLPAVAAPKARRARWRPSILLVLMLGFGGLTAAAAGTLTFIGYDLAKRNTYELIALVSRSSASERLTAFHAAFDPAENAVRYLGGAIGRDELDPQNPRIASIMEGIVAAAPQLGFVAFVQPDLTLVGAGRVLSGLQTSRHNVQGWPELRLILREGESENGIVWHGAIYVPTLHDSFFIASWPVNRDQHYLGMVIAGVPLTALSGASTPGLAPGTVDFVLRGKGEVLAHPSLLGGTRGLSAEHPIPSTGDIGDPVLEAFENGGTSPLPAAQAFADLFGATVSVESGRYIVLYQSVTGYDSVPWRVGRYFPEAQATVVLNRLTYAILAGIIVLAVTLLFAFGLARIMSRGIGRLASAAHRIARLDFEGAQALPGSMLAELDRAANAFNAMRAGLLWFNLYVPRALVSRLMRAGDTKGLTPVDRELTVMFTDIVGFSSIGQRLTPPRLAAFLNRHFGMLAEAIEAEHGTVDKYIGDSVMAFWGAPADDPDHALHACRAALAIALKVKTDNDRRRRKKLNPVRLRIGVNTGMAVAGNIGAPGRVNYTLIGDAVNTAQRIEQAGHEVDDGSDTIILVSAATAAKLPPEIERHVVGAHVLKGMSGEHVLFRLILRE</sequence>
<evidence type="ECO:0000313" key="4">
    <source>
        <dbReference type="EMBL" id="QEX24920.1"/>
    </source>
</evidence>
<proteinExistence type="predicted"/>
<evidence type="ECO:0000259" key="3">
    <source>
        <dbReference type="PROSITE" id="PS50885"/>
    </source>
</evidence>
<dbReference type="CDD" id="cd06225">
    <property type="entry name" value="HAMP"/>
    <property type="match status" value="1"/>
</dbReference>
<dbReference type="SUPFAM" id="SSF55073">
    <property type="entry name" value="Nucleotide cyclase"/>
    <property type="match status" value="1"/>
</dbReference>
<dbReference type="SMART" id="SM00044">
    <property type="entry name" value="CYCc"/>
    <property type="match status" value="1"/>
</dbReference>
<dbReference type="Pfam" id="PF00672">
    <property type="entry name" value="HAMP"/>
    <property type="match status" value="1"/>
</dbReference>
<dbReference type="PANTHER" id="PTHR43081:SF1">
    <property type="entry name" value="ADENYLATE CYCLASE, TERMINAL-DIFFERENTIATION SPECIFIC"/>
    <property type="match status" value="1"/>
</dbReference>
<evidence type="ECO:0000256" key="1">
    <source>
        <dbReference type="SAM" id="Phobius"/>
    </source>
</evidence>
<gene>
    <name evidence="4" type="ORF">FRZ61_48620</name>
</gene>
<evidence type="ECO:0000259" key="2">
    <source>
        <dbReference type="PROSITE" id="PS50125"/>
    </source>
</evidence>
<dbReference type="Pfam" id="PF00211">
    <property type="entry name" value="Guanylate_cyc"/>
    <property type="match status" value="1"/>
</dbReference>
<reference evidence="4 5" key="1">
    <citation type="submission" date="2019-08" db="EMBL/GenBank/DDBJ databases">
        <title>Hyperibacter terrae gen. nov., sp. nov. and Hyperibacter viscosus sp. nov., two new members in the family Rhodospirillaceae isolated from the rhizosphere of Hypericum perforatum.</title>
        <authorList>
            <person name="Noviana Z."/>
        </authorList>
    </citation>
    <scope>NUCLEOTIDE SEQUENCE [LARGE SCALE GENOMIC DNA]</scope>
    <source>
        <strain evidence="4 5">R5959</strain>
    </source>
</reference>
<dbReference type="InterPro" id="IPR001054">
    <property type="entry name" value="A/G_cyclase"/>
</dbReference>
<dbReference type="GO" id="GO:0004016">
    <property type="term" value="F:adenylate cyclase activity"/>
    <property type="evidence" value="ECO:0007669"/>
    <property type="project" value="UniProtKB-ARBA"/>
</dbReference>
<dbReference type="PANTHER" id="PTHR43081">
    <property type="entry name" value="ADENYLATE CYCLASE, TERMINAL-DIFFERENTIATION SPECIFIC-RELATED"/>
    <property type="match status" value="1"/>
</dbReference>
<evidence type="ECO:0008006" key="6">
    <source>
        <dbReference type="Google" id="ProtNLM"/>
    </source>
</evidence>
<dbReference type="GO" id="GO:0016020">
    <property type="term" value="C:membrane"/>
    <property type="evidence" value="ECO:0007669"/>
    <property type="project" value="InterPro"/>
</dbReference>
<keyword evidence="1" id="KW-1133">Transmembrane helix</keyword>
<dbReference type="InterPro" id="IPR003660">
    <property type="entry name" value="HAMP_dom"/>
</dbReference>
<dbReference type="EMBL" id="CP042582">
    <property type="protein sequence ID" value="QEX24920.1"/>
    <property type="molecule type" value="Genomic_DNA"/>
</dbReference>
<feature type="transmembrane region" description="Helical" evidence="1">
    <location>
        <begin position="43"/>
        <end position="67"/>
    </location>
</feature>
<dbReference type="RefSeq" id="WP_151120199.1">
    <property type="nucleotide sequence ID" value="NZ_CP042582.1"/>
</dbReference>
<dbReference type="InterPro" id="IPR050697">
    <property type="entry name" value="Adenylyl/Guanylyl_Cyclase_3/4"/>
</dbReference>
<name>A0A5J6N7U7_9PROT</name>
<feature type="domain" description="HAMP" evidence="3">
    <location>
        <begin position="367"/>
        <end position="416"/>
    </location>
</feature>
<dbReference type="Gene3D" id="3.30.70.1230">
    <property type="entry name" value="Nucleotide cyclase"/>
    <property type="match status" value="1"/>
</dbReference>
<keyword evidence="1" id="KW-0472">Membrane</keyword>
<dbReference type="GO" id="GO:0006171">
    <property type="term" value="P:cAMP biosynthetic process"/>
    <property type="evidence" value="ECO:0007669"/>
    <property type="project" value="TreeGrafter"/>
</dbReference>
<keyword evidence="5" id="KW-1185">Reference proteome</keyword>
<organism evidence="4 5">
    <name type="scientific">Hypericibacter adhaerens</name>
    <dbReference type="NCBI Taxonomy" id="2602016"/>
    <lineage>
        <taxon>Bacteria</taxon>
        <taxon>Pseudomonadati</taxon>
        <taxon>Pseudomonadota</taxon>
        <taxon>Alphaproteobacteria</taxon>
        <taxon>Rhodospirillales</taxon>
        <taxon>Dongiaceae</taxon>
        <taxon>Hypericibacter</taxon>
    </lineage>
</organism>
<dbReference type="CDD" id="cd07302">
    <property type="entry name" value="CHD"/>
    <property type="match status" value="1"/>
</dbReference>
<keyword evidence="1" id="KW-0812">Transmembrane</keyword>